<protein>
    <submittedName>
        <fullName evidence="5">AAA family ATPase</fullName>
    </submittedName>
</protein>
<comment type="similarity">
    <text evidence="1">Belongs to the AAA ATPase family.</text>
</comment>
<feature type="domain" description="AAA+ ATPase" evidence="4">
    <location>
        <begin position="351"/>
        <end position="489"/>
    </location>
</feature>
<dbReference type="RefSeq" id="WP_066341069.1">
    <property type="nucleotide sequence ID" value="NZ_CP016503.1"/>
</dbReference>
<dbReference type="InterPro" id="IPR003593">
    <property type="entry name" value="AAA+_ATPase"/>
</dbReference>
<keyword evidence="6" id="KW-1185">Reference proteome</keyword>
<dbReference type="AlphaFoldDB" id="A0A1B1U6J8"/>
<dbReference type="GO" id="GO:0005524">
    <property type="term" value="F:ATP binding"/>
    <property type="evidence" value="ECO:0007669"/>
    <property type="project" value="UniProtKB-KW"/>
</dbReference>
<dbReference type="Proteomes" id="UP000092884">
    <property type="component" value="Chromosome"/>
</dbReference>
<evidence type="ECO:0000259" key="4">
    <source>
        <dbReference type="SMART" id="SM00382"/>
    </source>
</evidence>
<dbReference type="SUPFAM" id="SSF52540">
    <property type="entry name" value="P-loop containing nucleoside triphosphate hydrolases"/>
    <property type="match status" value="1"/>
</dbReference>
<organism evidence="5 6">
    <name type="scientific">Helicobacter enhydrae</name>
    <dbReference type="NCBI Taxonomy" id="222136"/>
    <lineage>
        <taxon>Bacteria</taxon>
        <taxon>Pseudomonadati</taxon>
        <taxon>Campylobacterota</taxon>
        <taxon>Epsilonproteobacteria</taxon>
        <taxon>Campylobacterales</taxon>
        <taxon>Helicobacteraceae</taxon>
        <taxon>Helicobacter</taxon>
    </lineage>
</organism>
<dbReference type="EMBL" id="CP016503">
    <property type="protein sequence ID" value="ANV98389.1"/>
    <property type="molecule type" value="Genomic_DNA"/>
</dbReference>
<dbReference type="SMART" id="SM00382">
    <property type="entry name" value="AAA"/>
    <property type="match status" value="1"/>
</dbReference>
<evidence type="ECO:0000313" key="6">
    <source>
        <dbReference type="Proteomes" id="UP000092884"/>
    </source>
</evidence>
<keyword evidence="3" id="KW-0067">ATP-binding</keyword>
<reference evidence="6" key="1">
    <citation type="submission" date="2016-07" db="EMBL/GenBank/DDBJ databases">
        <authorList>
            <person name="Florea S."/>
            <person name="Webb J.S."/>
            <person name="Jaromczyk J."/>
            <person name="Schardl C.L."/>
        </authorList>
    </citation>
    <scope>NUCLEOTIDE SEQUENCE [LARGE SCALE GENOMIC DNA]</scope>
    <source>
        <strain evidence="6">MIT 01-6242</strain>
    </source>
</reference>
<name>A0A1B1U6J8_9HELI</name>
<dbReference type="CDD" id="cd19481">
    <property type="entry name" value="RecA-like_protease"/>
    <property type="match status" value="1"/>
</dbReference>
<dbReference type="STRING" id="222136.BBW65_06085"/>
<proteinExistence type="inferred from homology"/>
<gene>
    <name evidence="5" type="ORF">BBW65_06085</name>
</gene>
<dbReference type="Pfam" id="PF00004">
    <property type="entry name" value="AAA"/>
    <property type="match status" value="1"/>
</dbReference>
<dbReference type="Gene3D" id="3.40.50.300">
    <property type="entry name" value="P-loop containing nucleotide triphosphate hydrolases"/>
    <property type="match status" value="1"/>
</dbReference>
<dbReference type="OrthoDB" id="9802352at2"/>
<dbReference type="PANTHER" id="PTHR23073">
    <property type="entry name" value="26S PROTEASOME REGULATORY SUBUNIT"/>
    <property type="match status" value="1"/>
</dbReference>
<dbReference type="InterPro" id="IPR050221">
    <property type="entry name" value="26S_Proteasome_ATPase"/>
</dbReference>
<keyword evidence="2" id="KW-0547">Nucleotide-binding</keyword>
<evidence type="ECO:0000313" key="5">
    <source>
        <dbReference type="EMBL" id="ANV98389.1"/>
    </source>
</evidence>
<dbReference type="InterPro" id="IPR027417">
    <property type="entry name" value="P-loop_NTPase"/>
</dbReference>
<accession>A0A1B1U6J8</accession>
<evidence type="ECO:0000256" key="2">
    <source>
        <dbReference type="ARBA" id="ARBA00022741"/>
    </source>
</evidence>
<dbReference type="InterPro" id="IPR003959">
    <property type="entry name" value="ATPase_AAA_core"/>
</dbReference>
<dbReference type="GO" id="GO:0016887">
    <property type="term" value="F:ATP hydrolysis activity"/>
    <property type="evidence" value="ECO:0007669"/>
    <property type="project" value="InterPro"/>
</dbReference>
<sequence length="576" mass="66691">MQNFLDFIHSDSLQDSIVFPMLNCDIPSAKILQSMSKALLEGQTDFNTLNLIEALFSVKGEATLPYLNKIKHLLDQGWILYSNFSSHPITSLELLNETIYLSPNFLKLLEEGQPLMSLPEDRPYKDHLEYLKDQFLRIELLMQSKMLYPANLDPQSVSKSKHYLTLLNQQIQHRLKLTHKNLNIHSFLKKHQLQPKEEIIFFALLREEYYGGEGILREMNTLIELVSENEYEKIKNRSLLDDKSTLIEKGLIDYDEFLSPFGGISRTFFITQSTLHTMIHSSNKHKKTKHTLSHFIKEQEIFEILKPKKSLKDIILAPQTRSTLENLLKQMDPKILLQLKHWGIKDKKTGIESKIIFYGASGTGKTLTALALAKSLKKDILNFDCSKILSMYVGESEKNVRKIFDTYQEIAKKSKSEPILLLDEADQFLSTRSLGSSGGDKMHNQMQNIFLEQIERFDGILIATTNLLETIDLAFSRRFNYKIEFKRPTLEQRKQIWNMHLPKNADFSLPQEDLIDQLSTYDLSGGQIALVCKNTAYKVATRKKPIFNANDFIEEIQREKDGNFDREKSMGFFHNH</sequence>
<evidence type="ECO:0000256" key="3">
    <source>
        <dbReference type="ARBA" id="ARBA00022840"/>
    </source>
</evidence>
<evidence type="ECO:0000256" key="1">
    <source>
        <dbReference type="ARBA" id="ARBA00006914"/>
    </source>
</evidence>
<dbReference type="KEGG" id="het:BBW65_06085"/>